<comment type="caution">
    <text evidence="2">The sequence shown here is derived from an EMBL/GenBank/DDBJ whole genome shotgun (WGS) entry which is preliminary data.</text>
</comment>
<dbReference type="RefSeq" id="WP_254164692.1">
    <property type="nucleotide sequence ID" value="NZ_JAHESF010000015.1"/>
</dbReference>
<feature type="transmembrane region" description="Helical" evidence="1">
    <location>
        <begin position="44"/>
        <end position="61"/>
    </location>
</feature>
<protein>
    <submittedName>
        <fullName evidence="2">DUF4199 family protein</fullName>
    </submittedName>
</protein>
<evidence type="ECO:0000313" key="2">
    <source>
        <dbReference type="EMBL" id="MBT1698489.1"/>
    </source>
</evidence>
<keyword evidence="1" id="KW-1133">Transmembrane helix</keyword>
<feature type="transmembrane region" description="Helical" evidence="1">
    <location>
        <begin position="82"/>
        <end position="104"/>
    </location>
</feature>
<dbReference type="InterPro" id="IPR025250">
    <property type="entry name" value="DUF4199"/>
</dbReference>
<accession>A0AAP2DQJ1</accession>
<keyword evidence="3" id="KW-1185">Reference proteome</keyword>
<organism evidence="2 3">
    <name type="scientific">Chryseosolibacter histidini</name>
    <dbReference type="NCBI Taxonomy" id="2782349"/>
    <lineage>
        <taxon>Bacteria</taxon>
        <taxon>Pseudomonadati</taxon>
        <taxon>Bacteroidota</taxon>
        <taxon>Cytophagia</taxon>
        <taxon>Cytophagales</taxon>
        <taxon>Chryseotaleaceae</taxon>
        <taxon>Chryseosolibacter</taxon>
    </lineage>
</organism>
<dbReference type="AlphaFoldDB" id="A0AAP2DQJ1"/>
<proteinExistence type="predicted"/>
<feature type="transmembrane region" description="Helical" evidence="1">
    <location>
        <begin position="20"/>
        <end position="38"/>
    </location>
</feature>
<gene>
    <name evidence="2" type="ORF">KK083_16480</name>
</gene>
<name>A0AAP2DQJ1_9BACT</name>
<keyword evidence="1" id="KW-0472">Membrane</keyword>
<dbReference type="Pfam" id="PF13858">
    <property type="entry name" value="DUF4199"/>
    <property type="match status" value="1"/>
</dbReference>
<dbReference type="Proteomes" id="UP001319200">
    <property type="component" value="Unassembled WGS sequence"/>
</dbReference>
<reference evidence="2 3" key="1">
    <citation type="submission" date="2021-05" db="EMBL/GenBank/DDBJ databases">
        <title>A Polyphasic approach of four new species of the genus Ohtaekwangia: Ohtaekwangia histidinii sp. nov., Ohtaekwangia cretensis sp. nov., Ohtaekwangia indiensis sp. nov., Ohtaekwangia reichenbachii sp. nov. from diverse environment.</title>
        <authorList>
            <person name="Octaviana S."/>
        </authorList>
    </citation>
    <scope>NUCLEOTIDE SEQUENCE [LARGE SCALE GENOMIC DNA]</scope>
    <source>
        <strain evidence="2 3">PWU4</strain>
    </source>
</reference>
<evidence type="ECO:0000256" key="1">
    <source>
        <dbReference type="SAM" id="Phobius"/>
    </source>
</evidence>
<evidence type="ECO:0000313" key="3">
    <source>
        <dbReference type="Proteomes" id="UP001319200"/>
    </source>
</evidence>
<dbReference type="EMBL" id="JAHESF010000015">
    <property type="protein sequence ID" value="MBT1698489.1"/>
    <property type="molecule type" value="Genomic_DNA"/>
</dbReference>
<feature type="transmembrane region" description="Helical" evidence="1">
    <location>
        <begin position="153"/>
        <end position="177"/>
    </location>
</feature>
<keyword evidence="1" id="KW-0812">Transmembrane</keyword>
<sequence>MEETAVVQQSSWFQDAMKKGLILGVIHIVLFLVIYVAFPSKLTGFSYLFIILAVNLGYTIYQGIQWRKSVGGYVSYGAAFKYAFIVLLFNGLLGTVFTAIFLLIDPAFPDQMAQSQLDTSIYWAQKFGAPEDAVEQIRDKYNPEDVTKRFTPLGMLTGFGIALLFYGLGALIIGLFVRKREPEMI</sequence>